<evidence type="ECO:0000256" key="2">
    <source>
        <dbReference type="ARBA" id="ARBA00023098"/>
    </source>
</evidence>
<sequence>MNTYVIVAVFFISAQHMQAWPLEVVNVQDFFENQTMNMKSFFEEQKNKVEKAFNSSYEDAIRMKNSVTNYVDDKQKKISSDINNYVESVKESGRKVTDSWSYLPTEEPGAVMENPDMFLSVPAIILRQGYTCETHTILSQGYLINVHRIPHPKAGGKISKKTVLLQHGLFGSSADWILNGPDKALGYVLADAGYDVWMCNIRGNKYSKEHVSLKSDSKSFWNFSWHDVALHDIPAVIDHILKVKGDAAITYIGHSMGTTILFAMLTLRPEYNDILKAGIALAPVAFLSDLKSPLKSLAPIASNVAYMEMLYGSHEFIPKDSVLGRMTKSCDADSMDSLVCKNVVFYICGYNEKQFNKTLLPVFLSNLGTGTSWKTAVHFAQEIMADGSFQQFDYGSKDNLKIYGTEKPPKYDLSKITLPITLFWAENDLLSSEKDVQLLFENLPPSSRQIYKVPDQDFNHLDYLWAIDVSKLVNEEVINTLNNAYSADSASTSLWGQLLGSGK</sequence>
<protein>
    <submittedName>
        <fullName evidence="6">Lipase 3-like</fullName>
    </submittedName>
</protein>
<feature type="chain" id="PRO_5045664285" evidence="3">
    <location>
        <begin position="20"/>
        <end position="503"/>
    </location>
</feature>
<keyword evidence="5" id="KW-1185">Reference proteome</keyword>
<dbReference type="GO" id="GO:0016787">
    <property type="term" value="F:hydrolase activity"/>
    <property type="evidence" value="ECO:0007669"/>
    <property type="project" value="UniProtKB-KW"/>
</dbReference>
<accession>A0A8B8IQ85</accession>
<dbReference type="PANTHER" id="PTHR11005">
    <property type="entry name" value="LYSOSOMAL ACID LIPASE-RELATED"/>
    <property type="match status" value="1"/>
</dbReference>
<keyword evidence="3" id="KW-0732">Signal</keyword>
<dbReference type="AlphaFoldDB" id="A0A8B8IQ85"/>
<gene>
    <name evidence="6" type="primary">LOC113402059</name>
</gene>
<keyword evidence="2" id="KW-0443">Lipid metabolism</keyword>
<evidence type="ECO:0000256" key="1">
    <source>
        <dbReference type="ARBA" id="ARBA00022963"/>
    </source>
</evidence>
<reference evidence="6" key="1">
    <citation type="submission" date="2025-08" db="UniProtKB">
        <authorList>
            <consortium name="RefSeq"/>
        </authorList>
    </citation>
    <scope>IDENTIFICATION</scope>
    <source>
        <tissue evidence="6">Whole body</tissue>
    </source>
</reference>
<dbReference type="Proteomes" id="UP001652626">
    <property type="component" value="Chromosome 9"/>
</dbReference>
<dbReference type="InterPro" id="IPR000073">
    <property type="entry name" value="AB_hydrolase_1"/>
</dbReference>
<evidence type="ECO:0000256" key="3">
    <source>
        <dbReference type="SAM" id="SignalP"/>
    </source>
</evidence>
<evidence type="ECO:0000313" key="5">
    <source>
        <dbReference type="Proteomes" id="UP001652626"/>
    </source>
</evidence>
<feature type="signal peptide" evidence="3">
    <location>
        <begin position="1"/>
        <end position="19"/>
    </location>
</feature>
<dbReference type="RefSeq" id="XP_026497966.2">
    <property type="nucleotide sequence ID" value="XM_026642181.2"/>
</dbReference>
<dbReference type="SUPFAM" id="SSF53474">
    <property type="entry name" value="alpha/beta-Hydrolases"/>
    <property type="match status" value="1"/>
</dbReference>
<dbReference type="Pfam" id="PF00561">
    <property type="entry name" value="Abhydrolase_1"/>
    <property type="match status" value="1"/>
</dbReference>
<dbReference type="GO" id="GO:0016042">
    <property type="term" value="P:lipid catabolic process"/>
    <property type="evidence" value="ECO:0007669"/>
    <property type="project" value="UniProtKB-KW"/>
</dbReference>
<dbReference type="Gene3D" id="3.40.50.1820">
    <property type="entry name" value="alpha/beta hydrolase"/>
    <property type="match status" value="1"/>
</dbReference>
<dbReference type="OMA" id="LEENICV"/>
<dbReference type="OrthoDB" id="9974421at2759"/>
<dbReference type="GeneID" id="113402059"/>
<feature type="domain" description="AB hydrolase-1" evidence="4">
    <location>
        <begin position="162"/>
        <end position="465"/>
    </location>
</feature>
<organism evidence="5 6">
    <name type="scientific">Vanessa tameamea</name>
    <name type="common">Kamehameha butterfly</name>
    <dbReference type="NCBI Taxonomy" id="334116"/>
    <lineage>
        <taxon>Eukaryota</taxon>
        <taxon>Metazoa</taxon>
        <taxon>Ecdysozoa</taxon>
        <taxon>Arthropoda</taxon>
        <taxon>Hexapoda</taxon>
        <taxon>Insecta</taxon>
        <taxon>Pterygota</taxon>
        <taxon>Neoptera</taxon>
        <taxon>Endopterygota</taxon>
        <taxon>Lepidoptera</taxon>
        <taxon>Glossata</taxon>
        <taxon>Ditrysia</taxon>
        <taxon>Papilionoidea</taxon>
        <taxon>Nymphalidae</taxon>
        <taxon>Nymphalinae</taxon>
        <taxon>Vanessa</taxon>
    </lineage>
</organism>
<proteinExistence type="predicted"/>
<dbReference type="InterPro" id="IPR029058">
    <property type="entry name" value="AB_hydrolase_fold"/>
</dbReference>
<evidence type="ECO:0000313" key="6">
    <source>
        <dbReference type="RefSeq" id="XP_026497966.2"/>
    </source>
</evidence>
<keyword evidence="1" id="KW-0442">Lipid degradation</keyword>
<name>A0A8B8IQ85_VANTA</name>
<evidence type="ECO:0000259" key="4">
    <source>
        <dbReference type="Pfam" id="PF00561"/>
    </source>
</evidence>